<dbReference type="Proteomes" id="UP000289886">
    <property type="component" value="Unassembled WGS sequence"/>
</dbReference>
<name>A0A444U6U4_ACIRT</name>
<evidence type="ECO:0000313" key="2">
    <source>
        <dbReference type="EMBL" id="RXM30864.1"/>
    </source>
</evidence>
<gene>
    <name evidence="2" type="ORF">EOD39_7474</name>
</gene>
<organism evidence="2 3">
    <name type="scientific">Acipenser ruthenus</name>
    <name type="common">Sterlet sturgeon</name>
    <dbReference type="NCBI Taxonomy" id="7906"/>
    <lineage>
        <taxon>Eukaryota</taxon>
        <taxon>Metazoa</taxon>
        <taxon>Chordata</taxon>
        <taxon>Craniata</taxon>
        <taxon>Vertebrata</taxon>
        <taxon>Euteleostomi</taxon>
        <taxon>Actinopterygii</taxon>
        <taxon>Chondrostei</taxon>
        <taxon>Acipenseriformes</taxon>
        <taxon>Acipenseridae</taxon>
        <taxon>Acipenser</taxon>
    </lineage>
</organism>
<sequence>MGESLSLLEVLSCRASSSYSSSKHSGPELRQHLRMQQPQTLQAVLRLAQEGEAVTTEERPARSRPAVCQAQPCGSETESSMSTLSLLQEVITLCQAMAASDRQQRRGGPGAGPASAGEPGNFSDLQGAVYCHHGSGDSSKTGILTCNQCCTDWKCTSGLWDEINRESAASMGLWSQWSSLAIRGGILQQRWQKPADREVRWQVVVPGSLKTAVLQANQELRTLAEILFCCPPNTAEDYVTEELMVRLCYFIRMPQEK</sequence>
<evidence type="ECO:0000256" key="1">
    <source>
        <dbReference type="SAM" id="MobiDB-lite"/>
    </source>
</evidence>
<comment type="caution">
    <text evidence="2">The sequence shown here is derived from an EMBL/GenBank/DDBJ whole genome shotgun (WGS) entry which is preliminary data.</text>
</comment>
<accession>A0A444U6U4</accession>
<protein>
    <submittedName>
        <fullName evidence="2">Uncharacterized protein</fullName>
    </submittedName>
</protein>
<proteinExistence type="predicted"/>
<keyword evidence="3" id="KW-1185">Reference proteome</keyword>
<evidence type="ECO:0000313" key="3">
    <source>
        <dbReference type="Proteomes" id="UP000289886"/>
    </source>
</evidence>
<feature type="region of interest" description="Disordered" evidence="1">
    <location>
        <begin position="55"/>
        <end position="74"/>
    </location>
</feature>
<reference evidence="2 3" key="1">
    <citation type="submission" date="2019-01" db="EMBL/GenBank/DDBJ databases">
        <title>Draft Genome and Complete Hox-Cluster Characterization of the Sterlet Sturgeon (Acipenser ruthenus).</title>
        <authorList>
            <person name="Wei Q."/>
        </authorList>
    </citation>
    <scope>NUCLEOTIDE SEQUENCE [LARGE SCALE GENOMIC DNA]</scope>
    <source>
        <strain evidence="2">WHYD16114868_AA</strain>
        <tissue evidence="2">Blood</tissue>
    </source>
</reference>
<dbReference type="AlphaFoldDB" id="A0A444U6U4"/>
<dbReference type="EMBL" id="SCEB01215185">
    <property type="protein sequence ID" value="RXM30864.1"/>
    <property type="molecule type" value="Genomic_DNA"/>
</dbReference>